<dbReference type="PROSITE" id="PS00916">
    <property type="entry name" value="PI3_4_KINASE_2"/>
    <property type="match status" value="1"/>
</dbReference>
<dbReference type="Proteomes" id="UP000005408">
    <property type="component" value="Unassembled WGS sequence"/>
</dbReference>
<dbReference type="GO" id="GO:0035005">
    <property type="term" value="F:1-phosphatidylinositol-4-phosphate 3-kinase activity"/>
    <property type="evidence" value="ECO:0007669"/>
    <property type="project" value="UniProtKB-EC"/>
</dbReference>
<dbReference type="InterPro" id="IPR002420">
    <property type="entry name" value="PI3K-type_C2_dom"/>
</dbReference>
<accession>A0A8W8NC79</accession>
<dbReference type="InterPro" id="IPR000341">
    <property type="entry name" value="PI3K_Ras-bd_dom"/>
</dbReference>
<dbReference type="CDD" id="cd00864">
    <property type="entry name" value="PI3Ka"/>
    <property type="match status" value="1"/>
</dbReference>
<feature type="region of interest" description="Disordered" evidence="9">
    <location>
        <begin position="1"/>
        <end position="26"/>
    </location>
</feature>
<feature type="compositionally biased region" description="Low complexity" evidence="9">
    <location>
        <begin position="118"/>
        <end position="138"/>
    </location>
</feature>
<dbReference type="SMART" id="SM00145">
    <property type="entry name" value="PI3Ka"/>
    <property type="match status" value="1"/>
</dbReference>
<dbReference type="Pfam" id="PF00613">
    <property type="entry name" value="PI3Ka"/>
    <property type="match status" value="1"/>
</dbReference>
<dbReference type="Pfam" id="PF00792">
    <property type="entry name" value="PI3K_C2"/>
    <property type="match status" value="1"/>
</dbReference>
<keyword evidence="1" id="KW-0808">Transferase</keyword>
<evidence type="ECO:0000259" key="14">
    <source>
        <dbReference type="PROSITE" id="PS51546"/>
    </source>
</evidence>
<evidence type="ECO:0000259" key="11">
    <source>
        <dbReference type="PROSITE" id="PS50195"/>
    </source>
</evidence>
<evidence type="ECO:0000313" key="17">
    <source>
        <dbReference type="Proteomes" id="UP000005408"/>
    </source>
</evidence>
<dbReference type="FunFam" id="1.10.1070.11:FF:000001">
    <property type="entry name" value="Phosphatidylinositol 4,5-bisphosphate 3-kinase catalytic subunit"/>
    <property type="match status" value="1"/>
</dbReference>
<dbReference type="CDD" id="cd05166">
    <property type="entry name" value="PI3Kc_II"/>
    <property type="match status" value="1"/>
</dbReference>
<reference evidence="16" key="1">
    <citation type="submission" date="2022-08" db="UniProtKB">
        <authorList>
            <consortium name="EnsemblMetazoa"/>
        </authorList>
    </citation>
    <scope>IDENTIFICATION</scope>
    <source>
        <strain evidence="16">05x7-T-G4-1.051#20</strain>
    </source>
</reference>
<dbReference type="PROSITE" id="PS51546">
    <property type="entry name" value="PI3K_RBD"/>
    <property type="match status" value="1"/>
</dbReference>
<feature type="region of interest" description="Disordered" evidence="9">
    <location>
        <begin position="320"/>
        <end position="358"/>
    </location>
</feature>
<evidence type="ECO:0000259" key="12">
    <source>
        <dbReference type="PROSITE" id="PS50290"/>
    </source>
</evidence>
<dbReference type="GO" id="GO:0005942">
    <property type="term" value="C:phosphatidylinositol 3-kinase complex"/>
    <property type="evidence" value="ECO:0007669"/>
    <property type="project" value="TreeGrafter"/>
</dbReference>
<dbReference type="PROSITE" id="PS50195">
    <property type="entry name" value="PX"/>
    <property type="match status" value="1"/>
</dbReference>
<keyword evidence="4" id="KW-0067">ATP-binding</keyword>
<dbReference type="InterPro" id="IPR000403">
    <property type="entry name" value="PI3/4_kinase_cat_dom"/>
</dbReference>
<dbReference type="Pfam" id="PF00168">
    <property type="entry name" value="C2"/>
    <property type="match status" value="1"/>
</dbReference>
<dbReference type="GO" id="GO:0016477">
    <property type="term" value="P:cell migration"/>
    <property type="evidence" value="ECO:0007669"/>
    <property type="project" value="TreeGrafter"/>
</dbReference>
<dbReference type="PROSITE" id="PS00915">
    <property type="entry name" value="PI3_4_KINASE_1"/>
    <property type="match status" value="1"/>
</dbReference>
<dbReference type="InterPro" id="IPR016024">
    <property type="entry name" value="ARM-type_fold"/>
</dbReference>
<dbReference type="InterPro" id="IPR029071">
    <property type="entry name" value="Ubiquitin-like_domsf"/>
</dbReference>
<dbReference type="GO" id="GO:0043491">
    <property type="term" value="P:phosphatidylinositol 3-kinase/protein kinase B signal transduction"/>
    <property type="evidence" value="ECO:0007669"/>
    <property type="project" value="TreeGrafter"/>
</dbReference>
<dbReference type="SUPFAM" id="SSF56112">
    <property type="entry name" value="Protein kinase-like (PK-like)"/>
    <property type="match status" value="1"/>
</dbReference>
<dbReference type="GO" id="GO:0005737">
    <property type="term" value="C:cytoplasm"/>
    <property type="evidence" value="ECO:0007669"/>
    <property type="project" value="TreeGrafter"/>
</dbReference>
<dbReference type="SUPFAM" id="SSF49562">
    <property type="entry name" value="C2 domain (Calcium/lipid-binding domain, CaLB)"/>
    <property type="match status" value="2"/>
</dbReference>
<dbReference type="SMART" id="SM00144">
    <property type="entry name" value="PI3K_rbd"/>
    <property type="match status" value="1"/>
</dbReference>
<keyword evidence="17" id="KW-1185">Reference proteome</keyword>
<dbReference type="InterPro" id="IPR011009">
    <property type="entry name" value="Kinase-like_dom_sf"/>
</dbReference>
<evidence type="ECO:0000259" key="10">
    <source>
        <dbReference type="PROSITE" id="PS50004"/>
    </source>
</evidence>
<dbReference type="GO" id="GO:0048015">
    <property type="term" value="P:phosphatidylinositol-mediated signaling"/>
    <property type="evidence" value="ECO:0007669"/>
    <property type="project" value="TreeGrafter"/>
</dbReference>
<dbReference type="PANTHER" id="PTHR10048">
    <property type="entry name" value="PHOSPHATIDYLINOSITOL KINASE"/>
    <property type="match status" value="1"/>
</dbReference>
<dbReference type="SMART" id="SM00142">
    <property type="entry name" value="PI3K_C2"/>
    <property type="match status" value="1"/>
</dbReference>
<evidence type="ECO:0000256" key="3">
    <source>
        <dbReference type="ARBA" id="ARBA00022777"/>
    </source>
</evidence>
<dbReference type="Pfam" id="PF00794">
    <property type="entry name" value="PI3K_rbd"/>
    <property type="match status" value="1"/>
</dbReference>
<dbReference type="InterPro" id="IPR001263">
    <property type="entry name" value="PI3K_accessory_dom"/>
</dbReference>
<comment type="catalytic activity">
    <reaction evidence="6">
        <text>a 1,2-diacyl-sn-glycero-3-phospho-(1D-myo-inositol) + ATP = a 1,2-diacyl-sn-glycero-3-phospho-(1D-myo-inositol-3-phosphate) + ADP + H(+)</text>
        <dbReference type="Rhea" id="RHEA:12709"/>
        <dbReference type="ChEBI" id="CHEBI:15378"/>
        <dbReference type="ChEBI" id="CHEBI:30616"/>
        <dbReference type="ChEBI" id="CHEBI:57880"/>
        <dbReference type="ChEBI" id="CHEBI:58088"/>
        <dbReference type="ChEBI" id="CHEBI:456216"/>
        <dbReference type="EC" id="2.7.1.137"/>
    </reaction>
    <physiologicalReaction direction="left-to-right" evidence="6">
        <dbReference type="Rhea" id="RHEA:12710"/>
    </physiologicalReaction>
</comment>
<feature type="domain" description="PI3K-RBD" evidence="14">
    <location>
        <begin position="536"/>
        <end position="623"/>
    </location>
</feature>
<dbReference type="PROSITE" id="PS51545">
    <property type="entry name" value="PIK_HELICAL"/>
    <property type="match status" value="1"/>
</dbReference>
<name>A0A8W8NC79_MAGGI</name>
<dbReference type="FunFam" id="3.30.1520.10:FF:000006">
    <property type="entry name" value="Phosphatidylinositol 4-phosphate 3-kinase C2 domain-containing subunit alpha"/>
    <property type="match status" value="1"/>
</dbReference>
<dbReference type="InterPro" id="IPR015433">
    <property type="entry name" value="PI3/4_kinase"/>
</dbReference>
<comment type="similarity">
    <text evidence="8">Belongs to the PI3/PI4-kinase family.</text>
</comment>
<evidence type="ECO:0000313" key="16">
    <source>
        <dbReference type="EnsemblMetazoa" id="G5193.1:cds"/>
    </source>
</evidence>
<evidence type="ECO:0000256" key="9">
    <source>
        <dbReference type="SAM" id="MobiDB-lite"/>
    </source>
</evidence>
<dbReference type="InterPro" id="IPR036871">
    <property type="entry name" value="PX_dom_sf"/>
</dbReference>
<evidence type="ECO:0000256" key="2">
    <source>
        <dbReference type="ARBA" id="ARBA00022741"/>
    </source>
</evidence>
<organism evidence="16 17">
    <name type="scientific">Magallana gigas</name>
    <name type="common">Pacific oyster</name>
    <name type="synonym">Crassostrea gigas</name>
    <dbReference type="NCBI Taxonomy" id="29159"/>
    <lineage>
        <taxon>Eukaryota</taxon>
        <taxon>Metazoa</taxon>
        <taxon>Spiralia</taxon>
        <taxon>Lophotrochozoa</taxon>
        <taxon>Mollusca</taxon>
        <taxon>Bivalvia</taxon>
        <taxon>Autobranchia</taxon>
        <taxon>Pteriomorphia</taxon>
        <taxon>Ostreida</taxon>
        <taxon>Ostreoidea</taxon>
        <taxon>Ostreidae</taxon>
        <taxon>Magallana</taxon>
    </lineage>
</organism>
<dbReference type="GO" id="GO:0035091">
    <property type="term" value="F:phosphatidylinositol binding"/>
    <property type="evidence" value="ECO:0007669"/>
    <property type="project" value="InterPro"/>
</dbReference>
<evidence type="ECO:0000259" key="15">
    <source>
        <dbReference type="PROSITE" id="PS51547"/>
    </source>
</evidence>
<proteinExistence type="inferred from homology"/>
<dbReference type="PROSITE" id="PS50004">
    <property type="entry name" value="C2"/>
    <property type="match status" value="1"/>
</dbReference>
<dbReference type="SMART" id="SM00146">
    <property type="entry name" value="PI3Kc"/>
    <property type="match status" value="1"/>
</dbReference>
<dbReference type="EnsemblMetazoa" id="G5193.1">
    <property type="protein sequence ID" value="G5193.1:cds"/>
    <property type="gene ID" value="G5193"/>
</dbReference>
<dbReference type="PANTHER" id="PTHR10048:SF14">
    <property type="entry name" value="LD28067P"/>
    <property type="match status" value="1"/>
</dbReference>
<dbReference type="GO" id="GO:0016303">
    <property type="term" value="F:1-phosphatidylinositol-3-kinase activity"/>
    <property type="evidence" value="ECO:0007669"/>
    <property type="project" value="UniProtKB-EC"/>
</dbReference>
<feature type="domain" description="C2 PI3K-type" evidence="15">
    <location>
        <begin position="801"/>
        <end position="965"/>
    </location>
</feature>
<dbReference type="InterPro" id="IPR001683">
    <property type="entry name" value="PX_dom"/>
</dbReference>
<dbReference type="CDD" id="cd04012">
    <property type="entry name" value="C2A_PI3K_class_II"/>
    <property type="match status" value="1"/>
</dbReference>
<dbReference type="Gene3D" id="2.60.40.150">
    <property type="entry name" value="C2 domain"/>
    <property type="match status" value="2"/>
</dbReference>
<evidence type="ECO:0008006" key="18">
    <source>
        <dbReference type="Google" id="ProtNLM"/>
    </source>
</evidence>
<dbReference type="GO" id="GO:0005524">
    <property type="term" value="F:ATP binding"/>
    <property type="evidence" value="ECO:0007669"/>
    <property type="project" value="UniProtKB-KW"/>
</dbReference>
<dbReference type="Gene3D" id="3.10.20.90">
    <property type="entry name" value="Phosphatidylinositol 3-kinase Catalytic Subunit, Chain A, domain 1"/>
    <property type="match status" value="1"/>
</dbReference>
<keyword evidence="5" id="KW-0443">Lipid metabolism</keyword>
<dbReference type="SMART" id="SM00239">
    <property type="entry name" value="C2"/>
    <property type="match status" value="1"/>
</dbReference>
<feature type="domain" description="C2" evidence="10">
    <location>
        <begin position="1678"/>
        <end position="1800"/>
    </location>
</feature>
<feature type="domain" description="PX" evidence="11">
    <location>
        <begin position="1541"/>
        <end position="1657"/>
    </location>
</feature>
<dbReference type="Pfam" id="PF00787">
    <property type="entry name" value="PX"/>
    <property type="match status" value="1"/>
</dbReference>
<dbReference type="OMA" id="QMAAGFR"/>
<dbReference type="Gene3D" id="1.25.40.70">
    <property type="entry name" value="Phosphatidylinositol 3-kinase, accessory domain (PIK)"/>
    <property type="match status" value="1"/>
</dbReference>
<evidence type="ECO:0000256" key="6">
    <source>
        <dbReference type="ARBA" id="ARBA00023985"/>
    </source>
</evidence>
<dbReference type="FunFam" id="3.30.1010.10:FF:000001">
    <property type="entry name" value="Phosphatidylinositol 4-phosphate 3-kinase C2 domain-containing subunit beta"/>
    <property type="match status" value="1"/>
</dbReference>
<keyword evidence="2" id="KW-0547">Nucleotide-binding</keyword>
<protein>
    <recommendedName>
        <fullName evidence="18">Phosphatidylinositol-4-phosphate 3-kinase</fullName>
    </recommendedName>
</protein>
<evidence type="ECO:0000256" key="7">
    <source>
        <dbReference type="ARBA" id="ARBA00029297"/>
    </source>
</evidence>
<feature type="compositionally biased region" description="Basic and acidic residues" evidence="9">
    <location>
        <begin position="457"/>
        <end position="470"/>
    </location>
</feature>
<dbReference type="Gene3D" id="3.30.1010.10">
    <property type="entry name" value="Phosphatidylinositol 3-kinase Catalytic Subunit, Chain A, domain 4"/>
    <property type="match status" value="1"/>
</dbReference>
<dbReference type="SMART" id="SM00312">
    <property type="entry name" value="PX"/>
    <property type="match status" value="1"/>
</dbReference>
<comment type="catalytic activity">
    <reaction evidence="7">
        <text>a 1,2-diacyl-sn-glycero-3-phospho-(1D-myo-inositol 4-phosphate) + ATP = a 1,2-diacyl-sn-glycero-3-phospho-(1D-myo-inositol-3,4-bisphosphate) + ADP + H(+)</text>
        <dbReference type="Rhea" id="RHEA:18373"/>
        <dbReference type="ChEBI" id="CHEBI:15378"/>
        <dbReference type="ChEBI" id="CHEBI:30616"/>
        <dbReference type="ChEBI" id="CHEBI:57658"/>
        <dbReference type="ChEBI" id="CHEBI:58178"/>
        <dbReference type="ChEBI" id="CHEBI:456216"/>
        <dbReference type="EC" id="2.7.1.154"/>
    </reaction>
    <physiologicalReaction direction="left-to-right" evidence="7">
        <dbReference type="Rhea" id="RHEA:18374"/>
    </physiologicalReaction>
</comment>
<dbReference type="SUPFAM" id="SSF48371">
    <property type="entry name" value="ARM repeat"/>
    <property type="match status" value="1"/>
</dbReference>
<feature type="compositionally biased region" description="Polar residues" evidence="9">
    <location>
        <begin position="175"/>
        <end position="198"/>
    </location>
</feature>
<evidence type="ECO:0000259" key="13">
    <source>
        <dbReference type="PROSITE" id="PS51545"/>
    </source>
</evidence>
<feature type="compositionally biased region" description="Acidic residues" evidence="9">
    <location>
        <begin position="322"/>
        <end position="332"/>
    </location>
</feature>
<dbReference type="CDD" id="cd08381">
    <property type="entry name" value="C2B_PI3K_class_II"/>
    <property type="match status" value="1"/>
</dbReference>
<dbReference type="SUPFAM" id="SSF64268">
    <property type="entry name" value="PX domain"/>
    <property type="match status" value="1"/>
</dbReference>
<evidence type="ECO:0000256" key="1">
    <source>
        <dbReference type="ARBA" id="ARBA00022679"/>
    </source>
</evidence>
<feature type="region of interest" description="Disordered" evidence="9">
    <location>
        <begin position="172"/>
        <end position="198"/>
    </location>
</feature>
<feature type="region of interest" description="Disordered" evidence="9">
    <location>
        <begin position="457"/>
        <end position="486"/>
    </location>
</feature>
<feature type="domain" description="PI3K/PI4K catalytic" evidence="12">
    <location>
        <begin position="1219"/>
        <end position="1504"/>
    </location>
</feature>
<feature type="region of interest" description="Disordered" evidence="9">
    <location>
        <begin position="408"/>
        <end position="441"/>
    </location>
</feature>
<evidence type="ECO:0000256" key="8">
    <source>
        <dbReference type="PROSITE-ProRule" id="PRU00880"/>
    </source>
</evidence>
<dbReference type="InterPro" id="IPR000008">
    <property type="entry name" value="C2_dom"/>
</dbReference>
<dbReference type="PROSITE" id="PS51547">
    <property type="entry name" value="C2_PI3K"/>
    <property type="match status" value="1"/>
</dbReference>
<dbReference type="OrthoDB" id="67688at2759"/>
<dbReference type="GO" id="GO:0005886">
    <property type="term" value="C:plasma membrane"/>
    <property type="evidence" value="ECO:0007669"/>
    <property type="project" value="TreeGrafter"/>
</dbReference>
<dbReference type="InterPro" id="IPR018936">
    <property type="entry name" value="PI3/4_kinase_CS"/>
</dbReference>
<feature type="region of interest" description="Disordered" evidence="9">
    <location>
        <begin position="114"/>
        <end position="138"/>
    </location>
</feature>
<evidence type="ECO:0000256" key="5">
    <source>
        <dbReference type="ARBA" id="ARBA00023098"/>
    </source>
</evidence>
<keyword evidence="3" id="KW-0418">Kinase</keyword>
<dbReference type="Gene3D" id="3.30.1520.10">
    <property type="entry name" value="Phox-like domain"/>
    <property type="match status" value="1"/>
</dbReference>
<dbReference type="InterPro" id="IPR042236">
    <property type="entry name" value="PI3K_accessory_sf"/>
</dbReference>
<dbReference type="SUPFAM" id="SSF54236">
    <property type="entry name" value="Ubiquitin-like"/>
    <property type="match status" value="1"/>
</dbReference>
<dbReference type="Pfam" id="PF00454">
    <property type="entry name" value="PI3_PI4_kinase"/>
    <property type="match status" value="1"/>
</dbReference>
<dbReference type="InterPro" id="IPR035892">
    <property type="entry name" value="C2_domain_sf"/>
</dbReference>
<feature type="compositionally biased region" description="Polar residues" evidence="9">
    <location>
        <begin position="13"/>
        <end position="26"/>
    </location>
</feature>
<feature type="domain" description="PIK helical" evidence="13">
    <location>
        <begin position="975"/>
        <end position="1152"/>
    </location>
</feature>
<evidence type="ECO:0000256" key="4">
    <source>
        <dbReference type="ARBA" id="ARBA00022840"/>
    </source>
</evidence>
<dbReference type="InterPro" id="IPR036940">
    <property type="entry name" value="PI3/4_kinase_cat_sf"/>
</dbReference>
<dbReference type="PROSITE" id="PS50290">
    <property type="entry name" value="PI3_4_KINASE_3"/>
    <property type="match status" value="1"/>
</dbReference>
<sequence length="1813" mass="207237">MQYNPPPGPYSTGYPQQIQGQTQGIRAPLQPNNQRAYNSRQFGVNPSSVPPEIGWNLTVADQTPSPWGQRNVSPCFNQANPFQDDFVSNAVHTTASASSANNDRLSARSLHRSTVLTPNISPQSSKSPSPNSSLNTSSLITLSPMNTLQQNKDTKNSTYSMDLEGLDFTTTTTTCSDPSSDKMSFTSMTEEPSSNKQKQVYPDYSHVFNEIRRNQNGSYVPQLNPCFPQAQTGAFGLNYGWNMSYLSGNQQQKVSDTNKGQPSTYQSTFRSNWTYQSPRPAYNVWGYDHRLLMPTASPPNLQGSLTQVASNSDFDSLRNESETVEESADVFPDDLTSQGKFEEKQPRSRTSSDLIEFEEPEEKEYMSLDLFDPLYSRTRRESIIFRRNSISGEGERPDSTVSGFDFAELERPQSDLYPSLQTETEDSKSMSERSSASLQGESLSSADALEQFFRSSHVEVEEETKPDIPERPPPPAPRASANEGPYEKLHKRVFVDEEAETFSQMVSKLKSKFKSTNMSVNRGYVVSAFCEKQQPPLSVKIIVHSDYSEEPVIFTCDVHCNVEHVIDNVIYNHLQAEGCSSKDFILKIYDKSEYLLNDHPLSEFEYVHNCLKLDREIKFILQRKQDIPLPFLRTIDDDEQFLVFPKDYVSQTTGCVSQTQLETLMNTFNKELESLMDHILKNNGRQVHVTGLSQSVKAVCTLLANIQTIEVTRSLKRVEDIVEQMLENQKQQGLSSAFKGTQEAISLATHSSLVQEIQEVLEQLMKAINQLVKMYCTAFHTDFMLGSPVKKNWSEKYATKVEDDFILHIATAHRIPAEWIQRYDEYRVVCSLHHGSRQIGEDVVSQTTTNQKELCDWLNWDQWLSFKDVCVNKLPRETRLCVTLCGLKGIQITGSPETARVIMALGGVTMQLYNQKGYLIQGSQLVPLQMNMPADPFSPYCSVLGTDTVLLQVNLPDFGEDIVFPDVLPTSANQKRGFDQLLPEIQDIVHGVLEKDCISSCQADELEILWRYRHYLYQHPQLLPWILQGSTQWDYFQLAEISGLLRDWSTLEPMQALELLLPQFPDTRVREFAVSCLHNVNSDELVDFLPQLIQALKYESYHASPLAWLLLEQACKSVRFSHQFFWLLKGTAAQDTSYKRRYELMFVALINVSGDPLYQEFRKQEVLVKILTTMGEKVQAAKDKENTLKRESQHIQEFFEERGSCLLPYDPGLCITGVDLKSCSYFTSNAVPLKLVFKNPNIRADPIYVMFKVGDDLRQDMLTMQMIKIMDRLWLKSGLDLKIITFACLATGPKKGLVELITESETLRKIQVQAGVTGSFKDRPIKEWLQGHNPTELEYQKAVDNFTRSCAGYCVATYVLGVCDRHNDNIMLKQSGHMFHIDFNKFLGDAQMFGNFKRDRVPFVLTSDMVYVINNGEKQSDKFQLFVDLCCQAFNILRKNANLFLNLFALSVHNTLVDLSRSGIPGVSEGAARYIQRALLPGHTQAQASALFTRMIEDSVRSVFTQFNFFIHNLGQMKFSSHQEGALLSFVPKTYSINTDGKIKCVAVHGYQKRYQPEKHYIFIIRVERVNQKVPMYVFRHFSEFLEFRNKVVELFPLTSWPPNPSKFQMGRSHIKTVAEARKQEMEKFLHELWRKAPEVCESDIVYTFFHPLLRDEQEAQKAKLNVTKLKENQVELVQPPSQFGMVKLSIHHRRDTLHIMIMHAKDLPATTELPSPYVKTYLLPDSEKQTKRKTKIVKHSTHPTYNEVIDYKIRLEEMKQKTLQVSVWDHDVLKENNLLGAVYIKLRDVDVTKEIPKWYHLEKIQITSSNTV</sequence>
<dbReference type="Gene3D" id="1.10.1070.11">
    <property type="entry name" value="Phosphatidylinositol 3-/4-kinase, catalytic domain"/>
    <property type="match status" value="1"/>
</dbReference>